<keyword evidence="2" id="KW-0472">Membrane</keyword>
<feature type="compositionally biased region" description="Acidic residues" evidence="1">
    <location>
        <begin position="322"/>
        <end position="341"/>
    </location>
</feature>
<dbReference type="PANTHER" id="PTHR46060:SF1">
    <property type="entry name" value="MARINER MOS1 TRANSPOSASE-LIKE PROTEIN"/>
    <property type="match status" value="1"/>
</dbReference>
<feature type="region of interest" description="Disordered" evidence="1">
    <location>
        <begin position="755"/>
        <end position="809"/>
    </location>
</feature>
<dbReference type="InterPro" id="IPR052709">
    <property type="entry name" value="Transposase-MT_Hybrid"/>
</dbReference>
<feature type="region of interest" description="Disordered" evidence="1">
    <location>
        <begin position="879"/>
        <end position="938"/>
    </location>
</feature>
<dbReference type="PANTHER" id="PTHR46060">
    <property type="entry name" value="MARINER MOS1 TRANSPOSASE-LIKE PROTEIN"/>
    <property type="match status" value="1"/>
</dbReference>
<keyword evidence="3" id="KW-1185">Reference proteome</keyword>
<keyword evidence="2" id="KW-1133">Transmembrane helix</keyword>
<protein>
    <submittedName>
        <fullName evidence="4">HTH_48 domain-containing protein</fullName>
    </submittedName>
</protein>
<dbReference type="Proteomes" id="UP000095280">
    <property type="component" value="Unplaced"/>
</dbReference>
<proteinExistence type="predicted"/>
<feature type="transmembrane region" description="Helical" evidence="2">
    <location>
        <begin position="594"/>
        <end position="617"/>
    </location>
</feature>
<feature type="compositionally biased region" description="Acidic residues" evidence="1">
    <location>
        <begin position="796"/>
        <end position="806"/>
    </location>
</feature>
<keyword evidence="2" id="KW-0812">Transmembrane</keyword>
<name>A0A1I8ISV3_9PLAT</name>
<dbReference type="AlphaFoldDB" id="A0A1I8ISV3"/>
<dbReference type="InterPro" id="IPR036397">
    <property type="entry name" value="RNaseH_sf"/>
</dbReference>
<feature type="transmembrane region" description="Helical" evidence="2">
    <location>
        <begin position="658"/>
        <end position="682"/>
    </location>
</feature>
<dbReference type="GO" id="GO:0003676">
    <property type="term" value="F:nucleic acid binding"/>
    <property type="evidence" value="ECO:0007669"/>
    <property type="project" value="InterPro"/>
</dbReference>
<evidence type="ECO:0000313" key="3">
    <source>
        <dbReference type="Proteomes" id="UP000095280"/>
    </source>
</evidence>
<accession>A0A1I8ISV3</accession>
<sequence>GQERAQYKVLNSKCNAVIKLENFDCEFFKMEDFQGYAYARYRLGISTLSCNDELLKVYGDAAPGQSTVYRWYSKFRDEEFPPVSAPRTGRPRSTRTAELIETCRALVEEDQKVSVRDLADFLEVGKTTVHEILTEDLHLRNVSAVWVPHALSEENKTARINCAKQIRRLFYEGMENFCDKYVVEDETWVIYLNNTGTKQNNRCWLGQGDHRPQVVRHSVGNAKTMLLVAFTPNKRFSIEFTAPKQTVDANGIVEFIRHTGDLWRTLRSRPIHPTIARPHVARSMQQYMESREFSCVPKGMASRRPPPRQALLAAKRRLGLDSDTDESEINDSADSDSEDEASGPKSYSANYLGFASVTIEANLEQEEDEIVEQQEAWNIVSEHDDERPDQCLEFLRTTGCNPSWNLPDQADDNESFFVEKFLTGNMFQRLSDWTNARAWKEYVNVQEEPDVPHRLRCVKEFAKKSRTAGEPDGIIFNLLQKKLALIMFAACLLLGLAFAAPAANSDEFEELQAVKRLSSDHRIADLLASLGGAGTGGGQYGIDLNARLWDIGNGQECSCVHALDVLRKGLLLEFCEMDFYETSPKNMKTDERRFWFCFAALQLSLCLAAAPLAWLSVSLANDVPAVIVTAVGAALCLASVALLCSAQFAEGAACLTRLLWLRVFTAGSGACAQLAAVGLLLFGAANRRLLPTEADAICVAILTGLAAVNSALAASACVHIYNCVTAVRLSWRVAAALEDEADVFGQAVDSRSRSVAPVDLEESEKVVDESGGQLELDSPVDGNNESLSEPRHEGEEIVGNEAESDQQEVGLVGGEAEHVGDPGYERVKPPAFLQAACCCWVVNLNRCAQLYDHPSVADGHVYQREGELHGVVQQAIGEGQHPGAPGRTGCSIRPVGPSGLPRESRQAAPLMRQAEQPGQAAGQVESSTADGAPLGRTMAKKRSRVMICRLNCGQSKERIFSVFARGGP</sequence>
<feature type="transmembrane region" description="Helical" evidence="2">
    <location>
        <begin position="483"/>
        <end position="503"/>
    </location>
</feature>
<dbReference type="Gene3D" id="3.30.420.10">
    <property type="entry name" value="Ribonuclease H-like superfamily/Ribonuclease H"/>
    <property type="match status" value="1"/>
</dbReference>
<feature type="transmembrane region" description="Helical" evidence="2">
    <location>
        <begin position="623"/>
        <end position="646"/>
    </location>
</feature>
<evidence type="ECO:0000256" key="2">
    <source>
        <dbReference type="SAM" id="Phobius"/>
    </source>
</evidence>
<feature type="region of interest" description="Disordered" evidence="1">
    <location>
        <begin position="317"/>
        <end position="346"/>
    </location>
</feature>
<dbReference type="WBParaSite" id="maker-uti_cns_0016532-snap-gene-0.2-mRNA-1">
    <property type="protein sequence ID" value="maker-uti_cns_0016532-snap-gene-0.2-mRNA-1"/>
    <property type="gene ID" value="maker-uti_cns_0016532-snap-gene-0.2"/>
</dbReference>
<evidence type="ECO:0000313" key="4">
    <source>
        <dbReference type="WBParaSite" id="maker-uti_cns_0016532-snap-gene-0.2-mRNA-1"/>
    </source>
</evidence>
<evidence type="ECO:0000256" key="1">
    <source>
        <dbReference type="SAM" id="MobiDB-lite"/>
    </source>
</evidence>
<organism evidence="3 4">
    <name type="scientific">Macrostomum lignano</name>
    <dbReference type="NCBI Taxonomy" id="282301"/>
    <lineage>
        <taxon>Eukaryota</taxon>
        <taxon>Metazoa</taxon>
        <taxon>Spiralia</taxon>
        <taxon>Lophotrochozoa</taxon>
        <taxon>Platyhelminthes</taxon>
        <taxon>Rhabditophora</taxon>
        <taxon>Macrostomorpha</taxon>
        <taxon>Macrostomida</taxon>
        <taxon>Macrostomidae</taxon>
        <taxon>Macrostomum</taxon>
    </lineage>
</organism>
<reference evidence="4" key="1">
    <citation type="submission" date="2016-11" db="UniProtKB">
        <authorList>
            <consortium name="WormBaseParasite"/>
        </authorList>
    </citation>
    <scope>IDENTIFICATION</scope>
</reference>